<gene>
    <name evidence="13" type="primary">LOC117659969</name>
</gene>
<reference evidence="13" key="1">
    <citation type="submission" date="2025-08" db="UniProtKB">
        <authorList>
            <consortium name="RefSeq"/>
        </authorList>
    </citation>
    <scope>IDENTIFICATION</scope>
    <source>
        <tissue evidence="13">Blood</tissue>
    </source>
</reference>
<feature type="domain" description="O-methyltransferase C-terminal" evidence="10">
    <location>
        <begin position="155"/>
        <end position="364"/>
    </location>
</feature>
<evidence type="ECO:0000256" key="8">
    <source>
        <dbReference type="ARBA" id="ARBA00043054"/>
    </source>
</evidence>
<keyword evidence="3" id="KW-0949">S-adenosyl-L-methionine</keyword>
<keyword evidence="12" id="KW-1185">Reference proteome</keyword>
<dbReference type="InterPro" id="IPR001077">
    <property type="entry name" value="COMT_C"/>
</dbReference>
<dbReference type="PANTHER" id="PTHR43712:SF2">
    <property type="entry name" value="O-METHYLTRANSFERASE CICE"/>
    <property type="match status" value="1"/>
</dbReference>
<dbReference type="Pfam" id="PF08100">
    <property type="entry name" value="Dimerisation"/>
    <property type="match status" value="1"/>
</dbReference>
<keyword evidence="1" id="KW-0489">Methyltransferase</keyword>
<dbReference type="InterPro" id="IPR029063">
    <property type="entry name" value="SAM-dependent_MTases_sf"/>
</dbReference>
<dbReference type="InterPro" id="IPR012967">
    <property type="entry name" value="COMT_dimerisation"/>
</dbReference>
<dbReference type="InterPro" id="IPR036390">
    <property type="entry name" value="WH_DNA-bd_sf"/>
</dbReference>
<evidence type="ECO:0000256" key="1">
    <source>
        <dbReference type="ARBA" id="ARBA00022603"/>
    </source>
</evidence>
<dbReference type="Gene3D" id="3.40.50.150">
    <property type="entry name" value="Vaccinia Virus protein VP39"/>
    <property type="match status" value="1"/>
</dbReference>
<accession>A0ABM3Z2L0</accession>
<dbReference type="CDD" id="cd02440">
    <property type="entry name" value="AdoMet_MTases"/>
    <property type="match status" value="1"/>
</dbReference>
<sequence length="381" mass="43380">MKLSFERLTRNLLSYCEFQVFWLKEGPFGQREKPRTMSSLEAIGNIQTFFSYQHSFITFKIMSTGCELGVFDLLRESREQLSSTTIAERLSTSPIGMQRLLEACVGLKLLTLEWKDGKDLYGNTDFTNLYLVKSSPKSQYLSITFNSEVLYPSMQYLPDAVRKGKNQIPSIYGSPSHKTFDVMYRSKEELQFFSNHMNELWPAVGREVLSAFDLSQFPLICDLGGNFGGLAKELISLYPKCIVTIFDLPGVVEASKNHCLSSEETRITFHAGDFFKDPFPEADLYILGRILHDWSDESCSQLLHKVYQACKPGGGVLIVEMLLDEDRRGPLAAHIYSLLMLLYTEGKERSTTEFNVLLRKAGFQEVELKKGSLFHIILGRK</sequence>
<dbReference type="EC" id="2.1.1.4" evidence="6"/>
<dbReference type="Gene3D" id="1.10.10.10">
    <property type="entry name" value="Winged helix-like DNA-binding domain superfamily/Winged helix DNA-binding domain"/>
    <property type="match status" value="1"/>
</dbReference>
<dbReference type="SUPFAM" id="SSF46785">
    <property type="entry name" value="Winged helix' DNA-binding domain"/>
    <property type="match status" value="1"/>
</dbReference>
<dbReference type="InterPro" id="IPR016461">
    <property type="entry name" value="COMT-like"/>
</dbReference>
<protein>
    <recommendedName>
        <fullName evidence="7">Acetylserotonin O-methyltransferase</fullName>
        <ecNumber evidence="6">2.1.1.4</ecNumber>
    </recommendedName>
    <alternativeName>
        <fullName evidence="8">Hydroxyindole O-methyltransferase</fullName>
    </alternativeName>
</protein>
<comment type="pathway">
    <text evidence="5">Aromatic compound metabolism; melatonin biosynthesis; melatonin from serotonin: step 1/2.</text>
</comment>
<dbReference type="Pfam" id="PF00891">
    <property type="entry name" value="Methyltransf_2"/>
    <property type="match status" value="1"/>
</dbReference>
<evidence type="ECO:0000256" key="7">
    <source>
        <dbReference type="ARBA" id="ARBA00040730"/>
    </source>
</evidence>
<keyword evidence="9" id="KW-0471">Melatonin biosynthesis</keyword>
<evidence type="ECO:0000256" key="3">
    <source>
        <dbReference type="ARBA" id="ARBA00022691"/>
    </source>
</evidence>
<evidence type="ECO:0000256" key="4">
    <source>
        <dbReference type="ARBA" id="ARBA00037645"/>
    </source>
</evidence>
<dbReference type="SUPFAM" id="SSF53335">
    <property type="entry name" value="S-adenosyl-L-methionine-dependent methyltransferases"/>
    <property type="match status" value="1"/>
</dbReference>
<dbReference type="Proteomes" id="UP001652622">
    <property type="component" value="Unplaced"/>
</dbReference>
<dbReference type="PROSITE" id="PS51683">
    <property type="entry name" value="SAM_OMT_II"/>
    <property type="match status" value="1"/>
</dbReference>
<feature type="domain" description="O-methyltransferase dimerisation" evidence="11">
    <location>
        <begin position="51"/>
        <end position="132"/>
    </location>
</feature>
<name>A0ABM3Z2L0_PANGU</name>
<evidence type="ECO:0000313" key="13">
    <source>
        <dbReference type="RefSeq" id="XP_060542603.1"/>
    </source>
</evidence>
<proteinExistence type="predicted"/>
<evidence type="ECO:0000259" key="10">
    <source>
        <dbReference type="Pfam" id="PF00891"/>
    </source>
</evidence>
<comment type="function">
    <text evidence="4">Catalyzes the transfer of a methyl group onto N-acetylserotonin, producing melatonin (N-acetyl-5-methoxytryptamine).</text>
</comment>
<evidence type="ECO:0000259" key="11">
    <source>
        <dbReference type="Pfam" id="PF08100"/>
    </source>
</evidence>
<evidence type="ECO:0000313" key="12">
    <source>
        <dbReference type="Proteomes" id="UP001652622"/>
    </source>
</evidence>
<evidence type="ECO:0000256" key="2">
    <source>
        <dbReference type="ARBA" id="ARBA00022679"/>
    </source>
</evidence>
<dbReference type="InterPro" id="IPR036388">
    <property type="entry name" value="WH-like_DNA-bd_sf"/>
</dbReference>
<keyword evidence="2" id="KW-0808">Transferase</keyword>
<evidence type="ECO:0000256" key="9">
    <source>
        <dbReference type="ARBA" id="ARBA00043260"/>
    </source>
</evidence>
<evidence type="ECO:0000256" key="6">
    <source>
        <dbReference type="ARBA" id="ARBA00039116"/>
    </source>
</evidence>
<dbReference type="PIRSF" id="PIRSF005739">
    <property type="entry name" value="O-mtase"/>
    <property type="match status" value="1"/>
</dbReference>
<dbReference type="GeneID" id="117659969"/>
<evidence type="ECO:0000256" key="5">
    <source>
        <dbReference type="ARBA" id="ARBA00037926"/>
    </source>
</evidence>
<organism evidence="12 13">
    <name type="scientific">Pantherophis guttatus</name>
    <name type="common">Corn snake</name>
    <name type="synonym">Elaphe guttata</name>
    <dbReference type="NCBI Taxonomy" id="94885"/>
    <lineage>
        <taxon>Eukaryota</taxon>
        <taxon>Metazoa</taxon>
        <taxon>Chordata</taxon>
        <taxon>Craniata</taxon>
        <taxon>Vertebrata</taxon>
        <taxon>Euteleostomi</taxon>
        <taxon>Lepidosauria</taxon>
        <taxon>Squamata</taxon>
        <taxon>Bifurcata</taxon>
        <taxon>Unidentata</taxon>
        <taxon>Episquamata</taxon>
        <taxon>Toxicofera</taxon>
        <taxon>Serpentes</taxon>
        <taxon>Colubroidea</taxon>
        <taxon>Colubridae</taxon>
        <taxon>Colubrinae</taxon>
        <taxon>Pantherophis</taxon>
    </lineage>
</organism>
<dbReference type="PANTHER" id="PTHR43712">
    <property type="entry name" value="PUTATIVE (AFU_ORTHOLOGUE AFUA_4G14580)-RELATED"/>
    <property type="match status" value="1"/>
</dbReference>
<dbReference type="RefSeq" id="XP_060542603.1">
    <property type="nucleotide sequence ID" value="XM_060686620.1"/>
</dbReference>